<evidence type="ECO:0000256" key="7">
    <source>
        <dbReference type="SAM" id="MobiDB-lite"/>
    </source>
</evidence>
<protein>
    <recommendedName>
        <fullName evidence="8">Protein kinase domain-containing protein</fullName>
    </recommendedName>
</protein>
<dbReference type="RefSeq" id="XP_044399703.1">
    <property type="nucleotide sequence ID" value="XM_044543768.1"/>
</dbReference>
<dbReference type="PROSITE" id="PS00107">
    <property type="entry name" value="PROTEIN_KINASE_ATP"/>
    <property type="match status" value="1"/>
</dbReference>
<dbReference type="InterPro" id="IPR017441">
    <property type="entry name" value="Protein_kinase_ATP_BS"/>
</dbReference>
<dbReference type="InterPro" id="IPR000719">
    <property type="entry name" value="Prot_kinase_dom"/>
</dbReference>
<dbReference type="Proteomes" id="UP000019116">
    <property type="component" value="Chromosome 5D"/>
</dbReference>
<dbReference type="SMR" id="A0A3B6N195"/>
<dbReference type="EnsemblPlants" id="TraesCS5D02G459700.1">
    <property type="protein sequence ID" value="TraesCS5D02G459700.1.cds1"/>
    <property type="gene ID" value="TraesCS5D02G459700"/>
</dbReference>
<evidence type="ECO:0000256" key="3">
    <source>
        <dbReference type="ARBA" id="ARBA00022741"/>
    </source>
</evidence>
<keyword evidence="10" id="KW-1185">Reference proteome</keyword>
<dbReference type="Gramene" id="TraesCS5D03G1016500.1">
    <property type="protein sequence ID" value="TraesCS5D03G1016500.1.CDS1"/>
    <property type="gene ID" value="TraesCS5D03G1016500"/>
</dbReference>
<dbReference type="GO" id="GO:0007166">
    <property type="term" value="P:cell surface receptor signaling pathway"/>
    <property type="evidence" value="ECO:0000318"/>
    <property type="project" value="GO_Central"/>
</dbReference>
<dbReference type="FunFam" id="3.30.200.20:FF:000039">
    <property type="entry name" value="receptor-like protein kinase FERONIA"/>
    <property type="match status" value="1"/>
</dbReference>
<evidence type="ECO:0000256" key="6">
    <source>
        <dbReference type="PROSITE-ProRule" id="PRU10141"/>
    </source>
</evidence>
<reference evidence="9" key="1">
    <citation type="submission" date="2018-08" db="EMBL/GenBank/DDBJ databases">
        <authorList>
            <person name="Rossello M."/>
        </authorList>
    </citation>
    <scope>NUCLEOTIDE SEQUENCE [LARGE SCALE GENOMIC DNA]</scope>
    <source>
        <strain evidence="9">cv. Chinese Spring</strain>
    </source>
</reference>
<dbReference type="InterPro" id="IPR011009">
    <property type="entry name" value="Kinase-like_dom_sf"/>
</dbReference>
<dbReference type="GO" id="GO:0005886">
    <property type="term" value="C:plasma membrane"/>
    <property type="evidence" value="ECO:0000318"/>
    <property type="project" value="GO_Central"/>
</dbReference>
<dbReference type="Gramene" id="TraesNOR5D03G03231340.1">
    <property type="protein sequence ID" value="TraesNOR5D03G03231340.1.CDS1"/>
    <property type="gene ID" value="TraesNOR5D03G03231340"/>
</dbReference>
<dbReference type="GO" id="GO:0005524">
    <property type="term" value="F:ATP binding"/>
    <property type="evidence" value="ECO:0007669"/>
    <property type="project" value="UniProtKB-UniRule"/>
</dbReference>
<dbReference type="SUPFAM" id="SSF56112">
    <property type="entry name" value="Protein kinase-like (PK-like)"/>
    <property type="match status" value="2"/>
</dbReference>
<dbReference type="STRING" id="4565.A0A3B6N195"/>
<dbReference type="OrthoDB" id="2017579at2759"/>
<dbReference type="Gene3D" id="3.30.200.20">
    <property type="entry name" value="Phosphorylase Kinase, domain 1"/>
    <property type="match status" value="2"/>
</dbReference>
<keyword evidence="3 6" id="KW-0547">Nucleotide-binding</keyword>
<dbReference type="Gramene" id="TraesCS5D02G459700.1">
    <property type="protein sequence ID" value="TraesCS5D02G459700.1.cds1"/>
    <property type="gene ID" value="TraesCS5D02G459700"/>
</dbReference>
<evidence type="ECO:0000256" key="2">
    <source>
        <dbReference type="ARBA" id="ARBA00022679"/>
    </source>
</evidence>
<evidence type="ECO:0000256" key="1">
    <source>
        <dbReference type="ARBA" id="ARBA00022527"/>
    </source>
</evidence>
<feature type="domain" description="Protein kinase" evidence="8">
    <location>
        <begin position="41"/>
        <end position="308"/>
    </location>
</feature>
<evidence type="ECO:0000256" key="4">
    <source>
        <dbReference type="ARBA" id="ARBA00022777"/>
    </source>
</evidence>
<organism evidence="9">
    <name type="scientific">Triticum aestivum</name>
    <name type="common">Wheat</name>
    <dbReference type="NCBI Taxonomy" id="4565"/>
    <lineage>
        <taxon>Eukaryota</taxon>
        <taxon>Viridiplantae</taxon>
        <taxon>Streptophyta</taxon>
        <taxon>Embryophyta</taxon>
        <taxon>Tracheophyta</taxon>
        <taxon>Spermatophyta</taxon>
        <taxon>Magnoliopsida</taxon>
        <taxon>Liliopsida</taxon>
        <taxon>Poales</taxon>
        <taxon>Poaceae</taxon>
        <taxon>BOP clade</taxon>
        <taxon>Pooideae</taxon>
        <taxon>Triticodae</taxon>
        <taxon>Triticeae</taxon>
        <taxon>Triticinae</taxon>
        <taxon>Triticum</taxon>
    </lineage>
</organism>
<dbReference type="OMA" id="WVANISH"/>
<feature type="binding site" evidence="6">
    <location>
        <position position="69"/>
    </location>
    <ligand>
        <name>ATP</name>
        <dbReference type="ChEBI" id="CHEBI:30616"/>
    </ligand>
</feature>
<dbReference type="InterPro" id="IPR001245">
    <property type="entry name" value="Ser-Thr/Tyr_kinase_cat_dom"/>
</dbReference>
<dbReference type="Pfam" id="PF07714">
    <property type="entry name" value="PK_Tyr_Ser-Thr"/>
    <property type="match status" value="1"/>
</dbReference>
<keyword evidence="2" id="KW-0808">Transferase</keyword>
<reference evidence="9" key="2">
    <citation type="submission" date="2018-10" db="UniProtKB">
        <authorList>
            <consortium name="EnsemblPlants"/>
        </authorList>
    </citation>
    <scope>IDENTIFICATION</scope>
</reference>
<evidence type="ECO:0000313" key="10">
    <source>
        <dbReference type="Proteomes" id="UP000019116"/>
    </source>
</evidence>
<sequence>MDLRESMVTEMIQGDDRSKWLSHSNHNIKCFAESEIRRITSNYETIIGNGGFGEVYKGVIQDGRIVAVKRFMCNVEENFAKELKVHCEINHKNVVRLIGYCAEENALMIVSEYISKGNLSDILHHECIPITLDTRLRIAVECSEALCYMHSQMYTQVIHGDIKPANIRLDDNFNAKISNFGISRLVNTGSTLFTDHVIGSIGYMDPLFARSGRLTSKSDVYSFGIVLVELITKKKAAIRNGETGIVECFTQALATGKRKVRQLFDVEISSQNNMKVLEGVAKLAGQCLRMEMDQRPDMRDVAERLLALRKTQVQGKQTLTTFPWAWRSKPAAQNNLQSSSPVMPQSLPSNLCRHFSLKELKSTTRDFDESHVVGQAGSGWVYYGVIDGGATKVVIKRGTVGQDVSKFLTKIAMIAKLRHLHLVSLVGYCKVENVVMLIYDYMAGGTLRENLYANNTKKRLLTWSQCLGVCIGAARALRYLHECSIIPFVVSTTNILLDERLVGKVSSAVSLQQDNTVTIYWRYGFIDPEFYRTGELTEKSNVYSFGVVLFEVLCARAAWDRSLPRRQAHLVQCALNCQKKGILDLIVDPYLEGKISPWCFKKFVEIAEKCVSDRGIDRPTMQEVLENLELCLADQSRSLGDEMPDDADADGPSRRERRLNLEMYLAEDDDSTQ</sequence>
<dbReference type="GO" id="GO:0004674">
    <property type="term" value="F:protein serine/threonine kinase activity"/>
    <property type="evidence" value="ECO:0007669"/>
    <property type="project" value="UniProtKB-KW"/>
</dbReference>
<keyword evidence="4" id="KW-0418">Kinase</keyword>
<dbReference type="GeneID" id="123123292"/>
<name>A0A3B6N195_WHEAT</name>
<feature type="region of interest" description="Disordered" evidence="7">
    <location>
        <begin position="638"/>
        <end position="657"/>
    </location>
</feature>
<accession>A0A3B6N195</accession>
<dbReference type="PROSITE" id="PS50011">
    <property type="entry name" value="PROTEIN_KINASE_DOM"/>
    <property type="match status" value="2"/>
</dbReference>
<proteinExistence type="predicted"/>
<dbReference type="FunFam" id="3.30.200.20:FF:000337">
    <property type="entry name" value="Wall-associated receptor kinase 3"/>
    <property type="match status" value="1"/>
</dbReference>
<evidence type="ECO:0000256" key="5">
    <source>
        <dbReference type="ARBA" id="ARBA00022840"/>
    </source>
</evidence>
<evidence type="ECO:0000259" key="8">
    <source>
        <dbReference type="PROSITE" id="PS50011"/>
    </source>
</evidence>
<dbReference type="PANTHER" id="PTHR27005">
    <property type="entry name" value="WALL-ASSOCIATED RECEPTOR KINASE-LIKE 21"/>
    <property type="match status" value="1"/>
</dbReference>
<dbReference type="AlphaFoldDB" id="A0A3B6N195"/>
<dbReference type="FunFam" id="1.10.510.10:FF:000474">
    <property type="entry name" value="Wall-associated receptor kinase 3"/>
    <property type="match status" value="1"/>
</dbReference>
<gene>
    <name evidence="9" type="primary">LOC123123292</name>
</gene>
<evidence type="ECO:0000313" key="9">
    <source>
        <dbReference type="EnsemblPlants" id="TraesCS5D02G459700.1.cds1"/>
    </source>
</evidence>
<dbReference type="PANTHER" id="PTHR27005:SF383">
    <property type="entry name" value="PROTEIN KINASE DOMAIN-CONTAINING PROTEIN"/>
    <property type="match status" value="1"/>
</dbReference>
<dbReference type="Pfam" id="PF00069">
    <property type="entry name" value="Pkinase"/>
    <property type="match status" value="1"/>
</dbReference>
<keyword evidence="5 6" id="KW-0067">ATP-binding</keyword>
<feature type="domain" description="Protein kinase" evidence="8">
    <location>
        <begin position="367"/>
        <end position="630"/>
    </location>
</feature>
<dbReference type="SMART" id="SM00220">
    <property type="entry name" value="S_TKc"/>
    <property type="match status" value="1"/>
</dbReference>
<dbReference type="Gene3D" id="1.10.510.10">
    <property type="entry name" value="Transferase(Phosphotransferase) domain 1"/>
    <property type="match status" value="2"/>
</dbReference>
<dbReference type="Gramene" id="TraesNORUn03G04688920.1">
    <property type="protein sequence ID" value="TraesNORUn03G04688920.1.CDS1"/>
    <property type="gene ID" value="TraesNORUn03G04688920"/>
</dbReference>
<keyword evidence="1" id="KW-0723">Serine/threonine-protein kinase</keyword>
<dbReference type="InterPro" id="IPR045274">
    <property type="entry name" value="WAK-like"/>
</dbReference>